<keyword evidence="2" id="KW-1185">Reference proteome</keyword>
<reference evidence="1 2" key="1">
    <citation type="submission" date="2023-02" db="EMBL/GenBank/DDBJ databases">
        <title>LHISI_Scaffold_Assembly.</title>
        <authorList>
            <person name="Stuart O.P."/>
            <person name="Cleave R."/>
            <person name="Magrath M.J.L."/>
            <person name="Mikheyev A.S."/>
        </authorList>
    </citation>
    <scope>NUCLEOTIDE SEQUENCE [LARGE SCALE GENOMIC DNA]</scope>
    <source>
        <strain evidence="1">Daus_M_001</strain>
        <tissue evidence="1">Leg muscle</tissue>
    </source>
</reference>
<name>A0ABQ9HW56_9NEOP</name>
<sequence length="117" mass="13563">MKEILHPPTCGSLICQKKSFTRRSIKMTSKHMLFITDERQGITEHVKVCRKAFLGVLNEVIVSKDCVKNTFNLVSLHLKLVEEAAKGKNTVRQYLSSQLNVKKMWETYLEKHMVEIE</sequence>
<accession>A0ABQ9HW56</accession>
<comment type="caution">
    <text evidence="1">The sequence shown here is derived from an EMBL/GenBank/DDBJ whole genome shotgun (WGS) entry which is preliminary data.</text>
</comment>
<dbReference type="EMBL" id="JARBHB010000003">
    <property type="protein sequence ID" value="KAJ8888615.1"/>
    <property type="molecule type" value="Genomic_DNA"/>
</dbReference>
<gene>
    <name evidence="1" type="ORF">PR048_008107</name>
</gene>
<evidence type="ECO:0000313" key="2">
    <source>
        <dbReference type="Proteomes" id="UP001159363"/>
    </source>
</evidence>
<evidence type="ECO:0000313" key="1">
    <source>
        <dbReference type="EMBL" id="KAJ8888615.1"/>
    </source>
</evidence>
<proteinExistence type="predicted"/>
<organism evidence="1 2">
    <name type="scientific">Dryococelus australis</name>
    <dbReference type="NCBI Taxonomy" id="614101"/>
    <lineage>
        <taxon>Eukaryota</taxon>
        <taxon>Metazoa</taxon>
        <taxon>Ecdysozoa</taxon>
        <taxon>Arthropoda</taxon>
        <taxon>Hexapoda</taxon>
        <taxon>Insecta</taxon>
        <taxon>Pterygota</taxon>
        <taxon>Neoptera</taxon>
        <taxon>Polyneoptera</taxon>
        <taxon>Phasmatodea</taxon>
        <taxon>Verophasmatodea</taxon>
        <taxon>Anareolatae</taxon>
        <taxon>Phasmatidae</taxon>
        <taxon>Eurycanthinae</taxon>
        <taxon>Dryococelus</taxon>
    </lineage>
</organism>
<dbReference type="Proteomes" id="UP001159363">
    <property type="component" value="Chromosome 3"/>
</dbReference>
<protein>
    <submittedName>
        <fullName evidence="1">Uncharacterized protein</fullName>
    </submittedName>
</protein>